<evidence type="ECO:0000313" key="14">
    <source>
        <dbReference type="EMBL" id="PNF42371.1"/>
    </source>
</evidence>
<dbReference type="GO" id="GO:0005912">
    <property type="term" value="C:adherens junction"/>
    <property type="evidence" value="ECO:0007669"/>
    <property type="project" value="UniProtKB-SubCell"/>
</dbReference>
<dbReference type="STRING" id="105785.A0A2J7RNF8"/>
<dbReference type="Proteomes" id="UP000235965">
    <property type="component" value="Unassembled WGS sequence"/>
</dbReference>
<gene>
    <name evidence="14" type="ORF">B7P43_G03687</name>
</gene>
<comment type="subcellular location">
    <subcellularLocation>
        <location evidence="2">Cell junction</location>
        <location evidence="2">Adherens junction</location>
    </subcellularLocation>
    <subcellularLocation>
        <location evidence="3">Cell membrane</location>
        <topology evidence="3">Multi-pass membrane protein</topology>
    </subcellularLocation>
    <subcellularLocation>
        <location evidence="1">Nucleus</location>
    </subcellularLocation>
</comment>
<evidence type="ECO:0000256" key="8">
    <source>
        <dbReference type="ARBA" id="ARBA00022949"/>
    </source>
</evidence>
<dbReference type="OrthoDB" id="21151at2759"/>
<dbReference type="PANTHER" id="PTHR15989">
    <property type="entry name" value="VEZATIN"/>
    <property type="match status" value="1"/>
</dbReference>
<sequence length="732" mass="82580">MSEDEEVVFEGHELHHYLCQQGFTDFEVVKYSSPVQDSKTKKSETLRHQLWTLFKGAIQPFIPKWRIPDMKKLVPLQLEIEVILNSGLLLEDDSHFLENLALPIDVISTKPLWTELSLLHGILVCGTMFMWKKEVIHGLFPLYYLFLAAEHFLSNWYFSVQRTRMSGAVKGLLSCCKDLYLLQKKSLHFVQENELLFRGFTLAKTSSSALRLESSLLPCLAERWYVMSGLRVSIFHSTFEAINVLQNATQTLVMMCPLSGQLDRRNHYAAYLTAEEMGIEGLDTAENTEFPLEILKKLHQVYVLLQSEFLRRLALCFLMKFWKNMGQNILPVSTLVIDVSAKCSECFSNLNQDYKYFSCYGLNAINEYYSKIPKRNSWRYYGAYVGIHSARLHLQGMLHRTKEMEELLETQTDETEVADIDTLSKNVTNVLTDVITEICSCKSCLEVAVNQLTILNQPAIPHSTPKTSDLLTENSSKQTQEPIEVGFTDLDPQVEDEVFEAVISHDNLGSGSEDEGDSSVTLDAIDQVKRQMTKECSARMLLELKTVLVHKSQEWEKREAKALKNKVLRSARMANIEDRGDVESSGIALQFDCEHDIVQEINGEESETAGGYVSQGEQSGEGKIVGSAPETVEVGSNVVSDDPFISLVMKPEENWPLPRFGRGKTYSSLKSGSSLVPSSNAEIPDFRAEQVKTLIVGAATVQPKYLVCNTDEETFSDSGDDCSCNESENNEQ</sequence>
<evidence type="ECO:0000256" key="9">
    <source>
        <dbReference type="ARBA" id="ARBA00022989"/>
    </source>
</evidence>
<dbReference type="EMBL" id="NEVH01002541">
    <property type="protein sequence ID" value="PNF42371.1"/>
    <property type="molecule type" value="Genomic_DNA"/>
</dbReference>
<evidence type="ECO:0000256" key="11">
    <source>
        <dbReference type="ARBA" id="ARBA00023136"/>
    </source>
</evidence>
<evidence type="ECO:0000256" key="3">
    <source>
        <dbReference type="ARBA" id="ARBA00004651"/>
    </source>
</evidence>
<evidence type="ECO:0000256" key="2">
    <source>
        <dbReference type="ARBA" id="ARBA00004536"/>
    </source>
</evidence>
<dbReference type="GO" id="GO:0005634">
    <property type="term" value="C:nucleus"/>
    <property type="evidence" value="ECO:0007669"/>
    <property type="project" value="UniProtKB-SubCell"/>
</dbReference>
<evidence type="ECO:0000256" key="10">
    <source>
        <dbReference type="ARBA" id="ARBA00023054"/>
    </source>
</evidence>
<evidence type="ECO:0000313" key="15">
    <source>
        <dbReference type="Proteomes" id="UP000235965"/>
    </source>
</evidence>
<keyword evidence="8" id="KW-0965">Cell junction</keyword>
<dbReference type="GO" id="GO:0098609">
    <property type="term" value="P:cell-cell adhesion"/>
    <property type="evidence" value="ECO:0007669"/>
    <property type="project" value="InterPro"/>
</dbReference>
<evidence type="ECO:0000256" key="6">
    <source>
        <dbReference type="ARBA" id="ARBA00022475"/>
    </source>
</evidence>
<evidence type="ECO:0000256" key="12">
    <source>
        <dbReference type="ARBA" id="ARBA00023242"/>
    </source>
</evidence>
<proteinExistence type="inferred from homology"/>
<keyword evidence="10" id="KW-0175">Coiled coil</keyword>
<keyword evidence="11" id="KW-0472">Membrane</keyword>
<keyword evidence="6" id="KW-1003">Cell membrane</keyword>
<keyword evidence="15" id="KW-1185">Reference proteome</keyword>
<dbReference type="GO" id="GO:0017022">
    <property type="term" value="F:myosin binding"/>
    <property type="evidence" value="ECO:0007669"/>
    <property type="project" value="InterPro"/>
</dbReference>
<keyword evidence="7" id="KW-0812">Transmembrane</keyword>
<dbReference type="InterPro" id="IPR026858">
    <property type="entry name" value="Vezatin"/>
</dbReference>
<dbReference type="InParanoid" id="A0A2J7RNF8"/>
<evidence type="ECO:0000256" key="7">
    <source>
        <dbReference type="ARBA" id="ARBA00022692"/>
    </source>
</evidence>
<accession>A0A2J7RNF8</accession>
<evidence type="ECO:0000256" key="4">
    <source>
        <dbReference type="ARBA" id="ARBA00007245"/>
    </source>
</evidence>
<evidence type="ECO:0000256" key="5">
    <source>
        <dbReference type="ARBA" id="ARBA00018125"/>
    </source>
</evidence>
<dbReference type="Pfam" id="PF12632">
    <property type="entry name" value="Vezatin"/>
    <property type="match status" value="1"/>
</dbReference>
<dbReference type="AlphaFoldDB" id="A0A2J7RNF8"/>
<dbReference type="PANTHER" id="PTHR15989:SF5">
    <property type="entry name" value="VEZATIN"/>
    <property type="match status" value="1"/>
</dbReference>
<organism evidence="14 15">
    <name type="scientific">Cryptotermes secundus</name>
    <dbReference type="NCBI Taxonomy" id="105785"/>
    <lineage>
        <taxon>Eukaryota</taxon>
        <taxon>Metazoa</taxon>
        <taxon>Ecdysozoa</taxon>
        <taxon>Arthropoda</taxon>
        <taxon>Hexapoda</taxon>
        <taxon>Insecta</taxon>
        <taxon>Pterygota</taxon>
        <taxon>Neoptera</taxon>
        <taxon>Polyneoptera</taxon>
        <taxon>Dictyoptera</taxon>
        <taxon>Blattodea</taxon>
        <taxon>Blattoidea</taxon>
        <taxon>Termitoidae</taxon>
        <taxon>Kalotermitidae</taxon>
        <taxon>Cryptotermitinae</taxon>
        <taxon>Cryptotermes</taxon>
    </lineage>
</organism>
<keyword evidence="9" id="KW-1133">Transmembrane helix</keyword>
<comment type="similarity">
    <text evidence="4">Belongs to the vezatin family.</text>
</comment>
<protein>
    <recommendedName>
        <fullName evidence="5">Vezatin</fullName>
    </recommendedName>
</protein>
<comment type="caution">
    <text evidence="14">The sequence shown here is derived from an EMBL/GenBank/DDBJ whole genome shotgun (WGS) entry which is preliminary data.</text>
</comment>
<name>A0A2J7RNF8_9NEOP</name>
<dbReference type="GO" id="GO:0005886">
    <property type="term" value="C:plasma membrane"/>
    <property type="evidence" value="ECO:0007669"/>
    <property type="project" value="UniProtKB-SubCell"/>
</dbReference>
<reference evidence="14 15" key="1">
    <citation type="submission" date="2017-12" db="EMBL/GenBank/DDBJ databases">
        <title>Hemimetabolous genomes reveal molecular basis of termite eusociality.</title>
        <authorList>
            <person name="Harrison M.C."/>
            <person name="Jongepier E."/>
            <person name="Robertson H.M."/>
            <person name="Arning N."/>
            <person name="Bitard-Feildel T."/>
            <person name="Chao H."/>
            <person name="Childers C.P."/>
            <person name="Dinh H."/>
            <person name="Doddapaneni H."/>
            <person name="Dugan S."/>
            <person name="Gowin J."/>
            <person name="Greiner C."/>
            <person name="Han Y."/>
            <person name="Hu H."/>
            <person name="Hughes D.S.T."/>
            <person name="Huylmans A.-K."/>
            <person name="Kemena C."/>
            <person name="Kremer L.P.M."/>
            <person name="Lee S.L."/>
            <person name="Lopez-Ezquerra A."/>
            <person name="Mallet L."/>
            <person name="Monroy-Kuhn J.M."/>
            <person name="Moser A."/>
            <person name="Murali S.C."/>
            <person name="Muzny D.M."/>
            <person name="Otani S."/>
            <person name="Piulachs M.-D."/>
            <person name="Poelchau M."/>
            <person name="Qu J."/>
            <person name="Schaub F."/>
            <person name="Wada-Katsumata A."/>
            <person name="Worley K.C."/>
            <person name="Xie Q."/>
            <person name="Ylla G."/>
            <person name="Poulsen M."/>
            <person name="Gibbs R.A."/>
            <person name="Schal C."/>
            <person name="Richards S."/>
            <person name="Belles X."/>
            <person name="Korb J."/>
            <person name="Bornberg-Bauer E."/>
        </authorList>
    </citation>
    <scope>NUCLEOTIDE SEQUENCE [LARGE SCALE GENOMIC DNA]</scope>
    <source>
        <tissue evidence="14">Whole body</tissue>
    </source>
</reference>
<keyword evidence="12" id="KW-0539">Nucleus</keyword>
<dbReference type="InterPro" id="IPR026859">
    <property type="entry name" value="Myosin-bd"/>
</dbReference>
<evidence type="ECO:0000259" key="13">
    <source>
        <dbReference type="Pfam" id="PF12632"/>
    </source>
</evidence>
<feature type="domain" description="Myosin-binding" evidence="13">
    <location>
        <begin position="151"/>
        <end position="316"/>
    </location>
</feature>
<evidence type="ECO:0000256" key="1">
    <source>
        <dbReference type="ARBA" id="ARBA00004123"/>
    </source>
</evidence>